<dbReference type="Proteomes" id="UP000808372">
    <property type="component" value="Chromosome 17"/>
</dbReference>
<evidence type="ECO:0000256" key="2">
    <source>
        <dbReference type="SAM" id="MobiDB-lite"/>
    </source>
</evidence>
<feature type="region of interest" description="Disordered" evidence="2">
    <location>
        <begin position="322"/>
        <end position="362"/>
    </location>
</feature>
<reference evidence="4" key="1">
    <citation type="submission" date="2025-08" db="UniProtKB">
        <authorList>
            <consortium name="RefSeq"/>
        </authorList>
    </citation>
    <scope>IDENTIFICATION</scope>
    <source>
        <tissue evidence="4">White muscle</tissue>
    </source>
</reference>
<dbReference type="AlphaFoldDB" id="A0A8U1F177"/>
<feature type="compositionally biased region" description="Polar residues" evidence="2">
    <location>
        <begin position="262"/>
        <end position="289"/>
    </location>
</feature>
<sequence length="533" mass="59332">MSSDEDRMLGVVGWWRTSGERQTVTLQKQALERDIDALKEKVKWTEGELKESQKKEAQTQTKLTESLCEREGLNVTLEQNRRRETGLEEEVKKLAEELAEAFGCIKELEDQKTVQPTAAPMAPVPFSPAGQSFAPVSQPQHGHTTPRTSSAQTNRPARGEQAREEREERGNEGQRAKYPTEREPGEGIDSEHITPFGSTDSDKTKRAGERGKGEDRKRENERQDEVESVVDGCIPGKDASTKDKNSLSTQSSLSDTDHSPHLSRSASSDTDYESETLSSHSKPRAQTTGAEGDLQRENRELCSELQDVKDELQRRLEDLETQRRAEAEARTRLKQLSCKHASQAETSREKEERRGELERAETGRLKETLAELEIKATATTADLIQEYGTLTKAPDLSRPIGEGETIVEAQRGVSPSDQAETTMELQSGGLSASELAQEVEHLGGESAKEAGRARQTQAKLVARQSQQHVRSDGHTMYSPVFRRATEESQRDLSLTRTENTRLTVELEKASAPTNNSTPVDRVEKTVWLKSCGL</sequence>
<feature type="compositionally biased region" description="Basic and acidic residues" evidence="2">
    <location>
        <begin position="438"/>
        <end position="452"/>
    </location>
</feature>
<feature type="coiled-coil region" evidence="1">
    <location>
        <begin position="21"/>
        <end position="111"/>
    </location>
</feature>
<proteinExistence type="predicted"/>
<feature type="compositionally biased region" description="Basic and acidic residues" evidence="2">
    <location>
        <begin position="346"/>
        <end position="362"/>
    </location>
</feature>
<evidence type="ECO:0000313" key="4">
    <source>
        <dbReference type="RefSeq" id="XP_038867881.1"/>
    </source>
</evidence>
<dbReference type="KEGG" id="snh:120062148"/>
<feature type="region of interest" description="Disordered" evidence="2">
    <location>
        <begin position="115"/>
        <end position="302"/>
    </location>
</feature>
<feature type="compositionally biased region" description="Polar residues" evidence="2">
    <location>
        <begin position="413"/>
        <end position="430"/>
    </location>
</feature>
<feature type="compositionally biased region" description="Basic and acidic residues" evidence="2">
    <location>
        <begin position="157"/>
        <end position="192"/>
    </location>
</feature>
<dbReference type="RefSeq" id="XP_038867881.1">
    <property type="nucleotide sequence ID" value="XM_039011953.1"/>
</dbReference>
<accession>A0A8U1F177</accession>
<protein>
    <submittedName>
        <fullName evidence="4">Myosin-11-like</fullName>
    </submittedName>
</protein>
<organism evidence="3 4">
    <name type="scientific">Salvelinus namaycush</name>
    <name type="common">Lake trout</name>
    <name type="synonym">Salmo namaycush</name>
    <dbReference type="NCBI Taxonomy" id="8040"/>
    <lineage>
        <taxon>Eukaryota</taxon>
        <taxon>Metazoa</taxon>
        <taxon>Chordata</taxon>
        <taxon>Craniata</taxon>
        <taxon>Vertebrata</taxon>
        <taxon>Euteleostomi</taxon>
        <taxon>Actinopterygii</taxon>
        <taxon>Neopterygii</taxon>
        <taxon>Teleostei</taxon>
        <taxon>Protacanthopterygii</taxon>
        <taxon>Salmoniformes</taxon>
        <taxon>Salmonidae</taxon>
        <taxon>Salmoninae</taxon>
        <taxon>Salvelinus</taxon>
    </lineage>
</organism>
<feature type="compositionally biased region" description="Basic and acidic residues" evidence="2">
    <location>
        <begin position="322"/>
        <end position="331"/>
    </location>
</feature>
<name>A0A8U1F177_SALNM</name>
<feature type="region of interest" description="Disordered" evidence="2">
    <location>
        <begin position="406"/>
        <end position="499"/>
    </location>
</feature>
<feature type="compositionally biased region" description="Polar residues" evidence="2">
    <location>
        <begin position="134"/>
        <end position="154"/>
    </location>
</feature>
<evidence type="ECO:0000256" key="1">
    <source>
        <dbReference type="SAM" id="Coils"/>
    </source>
</evidence>
<feature type="compositionally biased region" description="Basic and acidic residues" evidence="2">
    <location>
        <begin position="200"/>
        <end position="225"/>
    </location>
</feature>
<evidence type="ECO:0000313" key="3">
    <source>
        <dbReference type="Proteomes" id="UP000808372"/>
    </source>
</evidence>
<keyword evidence="3" id="KW-1185">Reference proteome</keyword>
<gene>
    <name evidence="4" type="primary">LOC120062148</name>
</gene>
<dbReference type="GeneID" id="120062148"/>
<keyword evidence="1" id="KW-0175">Coiled coil</keyword>
<feature type="compositionally biased region" description="Basic and acidic residues" evidence="2">
    <location>
        <begin position="293"/>
        <end position="302"/>
    </location>
</feature>
<feature type="compositionally biased region" description="Polar residues" evidence="2">
    <location>
        <begin position="454"/>
        <end position="468"/>
    </location>
</feature>